<accession>A0A176WF87</accession>
<organism evidence="1 2">
    <name type="scientific">Marchantia polymorpha subsp. ruderalis</name>
    <dbReference type="NCBI Taxonomy" id="1480154"/>
    <lineage>
        <taxon>Eukaryota</taxon>
        <taxon>Viridiplantae</taxon>
        <taxon>Streptophyta</taxon>
        <taxon>Embryophyta</taxon>
        <taxon>Marchantiophyta</taxon>
        <taxon>Marchantiopsida</taxon>
        <taxon>Marchantiidae</taxon>
        <taxon>Marchantiales</taxon>
        <taxon>Marchantiaceae</taxon>
        <taxon>Marchantia</taxon>
    </lineage>
</organism>
<gene>
    <name evidence="1" type="ORF">AXG93_1962s1600</name>
</gene>
<comment type="caution">
    <text evidence="1">The sequence shown here is derived from an EMBL/GenBank/DDBJ whole genome shotgun (WGS) entry which is preliminary data.</text>
</comment>
<dbReference type="EMBL" id="LVLJ01001129">
    <property type="protein sequence ID" value="OAE31303.1"/>
    <property type="molecule type" value="Genomic_DNA"/>
</dbReference>
<dbReference type="Proteomes" id="UP000077202">
    <property type="component" value="Unassembled WGS sequence"/>
</dbReference>
<proteinExistence type="predicted"/>
<dbReference type="AlphaFoldDB" id="A0A176WF87"/>
<sequence length="130" mass="14619">MVTMGCEVRAAAATSVGMGREKYKGKRRSKEPREERASRLDVLEEDIYIIKYGWSVHIDPVEEMNKIARVQVSVRLEQQLQNERQSNARNRTSNKAAAPVVAPRLTHKLLRVMAGSVVGKKLTSCADLRV</sequence>
<name>A0A176WF87_MARPO</name>
<protein>
    <submittedName>
        <fullName evidence="1">Uncharacterized protein</fullName>
    </submittedName>
</protein>
<evidence type="ECO:0000313" key="1">
    <source>
        <dbReference type="EMBL" id="OAE31303.1"/>
    </source>
</evidence>
<reference evidence="1" key="1">
    <citation type="submission" date="2016-03" db="EMBL/GenBank/DDBJ databases">
        <title>Mechanisms controlling the formation of the plant cell surface in tip-growing cells are functionally conserved among land plants.</title>
        <authorList>
            <person name="Honkanen S."/>
            <person name="Jones V.A."/>
            <person name="Morieri G."/>
            <person name="Champion C."/>
            <person name="Hetherington A.J."/>
            <person name="Kelly S."/>
            <person name="Saint-Marcoux D."/>
            <person name="Proust H."/>
            <person name="Prescott H."/>
            <person name="Dolan L."/>
        </authorList>
    </citation>
    <scope>NUCLEOTIDE SEQUENCE [LARGE SCALE GENOMIC DNA]</scope>
    <source>
        <tissue evidence="1">Whole gametophyte</tissue>
    </source>
</reference>
<keyword evidence="2" id="KW-1185">Reference proteome</keyword>
<evidence type="ECO:0000313" key="2">
    <source>
        <dbReference type="Proteomes" id="UP000077202"/>
    </source>
</evidence>